<accession>A0A9W6YH13</accession>
<sequence>MLKELWMDERPPPPPPGQKPKKKTAKDKRIETINLIAPKSLVIWPDLMAGDPTLSSGGDLLFVGVDSQIWVIDSSLAFSQLDYGNSTRYKRAHPIGHRGFLNSTCTDFDKPFLGADIFDILPYKYCTGVQHFVDN</sequence>
<feature type="compositionally biased region" description="Basic and acidic residues" evidence="1">
    <location>
        <begin position="1"/>
        <end position="11"/>
    </location>
</feature>
<keyword evidence="3" id="KW-1185">Reference proteome</keyword>
<dbReference type="EMBL" id="BSXT01007571">
    <property type="protein sequence ID" value="GMF63966.1"/>
    <property type="molecule type" value="Genomic_DNA"/>
</dbReference>
<dbReference type="AlphaFoldDB" id="A0A9W6YH13"/>
<gene>
    <name evidence="2" type="ORF">Pfra01_002792700</name>
</gene>
<comment type="caution">
    <text evidence="2">The sequence shown here is derived from an EMBL/GenBank/DDBJ whole genome shotgun (WGS) entry which is preliminary data.</text>
</comment>
<proteinExistence type="predicted"/>
<evidence type="ECO:0000256" key="1">
    <source>
        <dbReference type="SAM" id="MobiDB-lite"/>
    </source>
</evidence>
<reference evidence="2" key="1">
    <citation type="submission" date="2023-04" db="EMBL/GenBank/DDBJ databases">
        <title>Phytophthora fragariaefolia NBRC 109709.</title>
        <authorList>
            <person name="Ichikawa N."/>
            <person name="Sato H."/>
            <person name="Tonouchi N."/>
        </authorList>
    </citation>
    <scope>NUCLEOTIDE SEQUENCE</scope>
    <source>
        <strain evidence="2">NBRC 109709</strain>
    </source>
</reference>
<protein>
    <submittedName>
        <fullName evidence="2">Unnamed protein product</fullName>
    </submittedName>
</protein>
<organism evidence="2 3">
    <name type="scientific">Phytophthora fragariaefolia</name>
    <dbReference type="NCBI Taxonomy" id="1490495"/>
    <lineage>
        <taxon>Eukaryota</taxon>
        <taxon>Sar</taxon>
        <taxon>Stramenopiles</taxon>
        <taxon>Oomycota</taxon>
        <taxon>Peronosporomycetes</taxon>
        <taxon>Peronosporales</taxon>
        <taxon>Peronosporaceae</taxon>
        <taxon>Phytophthora</taxon>
    </lineage>
</organism>
<evidence type="ECO:0000313" key="3">
    <source>
        <dbReference type="Proteomes" id="UP001165121"/>
    </source>
</evidence>
<evidence type="ECO:0000313" key="2">
    <source>
        <dbReference type="EMBL" id="GMF63966.1"/>
    </source>
</evidence>
<feature type="region of interest" description="Disordered" evidence="1">
    <location>
        <begin position="1"/>
        <end position="27"/>
    </location>
</feature>
<dbReference type="Proteomes" id="UP001165121">
    <property type="component" value="Unassembled WGS sequence"/>
</dbReference>
<name>A0A9W6YH13_9STRA</name>